<dbReference type="EMBL" id="JACJVP010000001">
    <property type="protein sequence ID" value="MBB6669282.1"/>
    <property type="molecule type" value="Genomic_DNA"/>
</dbReference>
<sequence>MEHEILSAVGLEAVTRIREICAGLPEAEEKIDGFGHTVFHVRNKSFVMMGERQRGCSIAFKTSPATQEILLQQPDAPYFKTPYIGQHGWVSLIAAETTNWAEAASLVREGYCRAAPKRLAHLVLERMRR</sequence>
<accession>A0A7X0RKQ9</accession>
<dbReference type="RefSeq" id="WP_185140709.1">
    <property type="nucleotide sequence ID" value="NZ_JACJVP010000001.1"/>
</dbReference>
<dbReference type="Pfam" id="PF04237">
    <property type="entry name" value="YjbR"/>
    <property type="match status" value="1"/>
</dbReference>
<proteinExistence type="predicted"/>
<comment type="caution">
    <text evidence="1">The sequence shown here is derived from an EMBL/GenBank/DDBJ whole genome shotgun (WGS) entry which is preliminary data.</text>
</comment>
<evidence type="ECO:0000313" key="1">
    <source>
        <dbReference type="EMBL" id="MBB6669282.1"/>
    </source>
</evidence>
<gene>
    <name evidence="1" type="ORF">H7C19_01120</name>
</gene>
<dbReference type="Gene3D" id="3.90.1150.30">
    <property type="match status" value="1"/>
</dbReference>
<dbReference type="InterPro" id="IPR038056">
    <property type="entry name" value="YjbR-like_sf"/>
</dbReference>
<protein>
    <submittedName>
        <fullName evidence="1">MmcQ/YjbR family DNA-binding protein</fullName>
    </submittedName>
</protein>
<dbReference type="Proteomes" id="UP000547209">
    <property type="component" value="Unassembled WGS sequence"/>
</dbReference>
<dbReference type="AlphaFoldDB" id="A0A7X0RKQ9"/>
<evidence type="ECO:0000313" key="2">
    <source>
        <dbReference type="Proteomes" id="UP000547209"/>
    </source>
</evidence>
<dbReference type="InterPro" id="IPR058532">
    <property type="entry name" value="YjbR/MT2646/Rv2570-like"/>
</dbReference>
<dbReference type="GO" id="GO:0003677">
    <property type="term" value="F:DNA binding"/>
    <property type="evidence" value="ECO:0007669"/>
    <property type="project" value="UniProtKB-KW"/>
</dbReference>
<keyword evidence="2" id="KW-1185">Reference proteome</keyword>
<name>A0A7X0RKQ9_9BACL</name>
<keyword evidence="1" id="KW-0238">DNA-binding</keyword>
<dbReference type="SUPFAM" id="SSF142906">
    <property type="entry name" value="YjbR-like"/>
    <property type="match status" value="1"/>
</dbReference>
<reference evidence="1 2" key="1">
    <citation type="submission" date="2020-08" db="EMBL/GenBank/DDBJ databases">
        <title>Cohnella phylogeny.</title>
        <authorList>
            <person name="Dunlap C."/>
        </authorList>
    </citation>
    <scope>NUCLEOTIDE SEQUENCE [LARGE SCALE GENOMIC DNA]</scope>
    <source>
        <strain evidence="1 2">DSM 28246</strain>
    </source>
</reference>
<organism evidence="1 2">
    <name type="scientific">Cohnella nanjingensis</name>
    <dbReference type="NCBI Taxonomy" id="1387779"/>
    <lineage>
        <taxon>Bacteria</taxon>
        <taxon>Bacillati</taxon>
        <taxon>Bacillota</taxon>
        <taxon>Bacilli</taxon>
        <taxon>Bacillales</taxon>
        <taxon>Paenibacillaceae</taxon>
        <taxon>Cohnella</taxon>
    </lineage>
</organism>